<evidence type="ECO:0000256" key="6">
    <source>
        <dbReference type="SAM" id="Coils"/>
    </source>
</evidence>
<dbReference type="Gene3D" id="3.30.40.10">
    <property type="entry name" value="Zinc/RING finger domain, C3HC4 (zinc finger)"/>
    <property type="match status" value="1"/>
</dbReference>
<evidence type="ECO:0000259" key="8">
    <source>
        <dbReference type="PROSITE" id="PS50089"/>
    </source>
</evidence>
<dbReference type="GO" id="GO:0008270">
    <property type="term" value="F:zinc ion binding"/>
    <property type="evidence" value="ECO:0007669"/>
    <property type="project" value="UniProtKB-KW"/>
</dbReference>
<feature type="coiled-coil region" evidence="6">
    <location>
        <begin position="1335"/>
        <end position="1362"/>
    </location>
</feature>
<dbReference type="Pfam" id="PF13639">
    <property type="entry name" value="zf-RING_2"/>
    <property type="match status" value="1"/>
</dbReference>
<dbReference type="InterPro" id="IPR013083">
    <property type="entry name" value="Znf_RING/FYVE/PHD"/>
</dbReference>
<dbReference type="InterPro" id="IPR043866">
    <property type="entry name" value="TTC3/DZIP3_dom"/>
</dbReference>
<proteinExistence type="predicted"/>
<keyword evidence="5" id="KW-0802">TPR repeat</keyword>
<keyword evidence="3" id="KW-0862">Zinc</keyword>
<dbReference type="PANTHER" id="PTHR17550:SF8">
    <property type="entry name" value="RING-TYPE E3 UBIQUITIN TRANSFERASE"/>
    <property type="match status" value="1"/>
</dbReference>
<sequence>MWAVKAGFLDSNVCNDLSLQKLERIEILQSLLNAMQKGWLSDKLTRQLIPMSACFQLSDGDLTDEAVIWLKNTGETNIVAKLHRLGPRYVRYEVLRFIFGKFSPLSTEAVSGQSILLKLKDEFNLEPDHWSKEKSEDLKNKGNEQFRKNNFQLALKWYSKAIKYHPANHVLYGNRAICLIRVGKYLKAVGDGKRATVLKPDWAKGHYRFCEALFLLEQRKKALEANEMAHSLCVADSEGIKELQRQRDKFLLEMKDGKDKDKPDRSKRPGNLKSSNKRSHSTLAKCVEPQCDVDQGSESDQVHDELTAAKEEGKDLMSNEGDAGESDTGILSENKDGAKQMKRETRQKRCHGAAACRQDKLKMKSRCSRVEKTQRTKSDGDLKKELACAISDAHVALTDQHWFNAKQAFLQALDILDSRTSQELSISELDKLLLMYGYATALTEIGQPQELAEATKQFVQIQFSCDEKFKGLVYFGMGRVLLKENRFPEALKQFSEALLMVEKKISSEELNWPTTNVPVKEAQTEYLKDFLEKCIDICRFPPPPDAICRHKIFQDHVKREIYLTDPGFKGFHRVVCNQRCVVEFHTTCWKKFKTATFPDKTDKDFLQKTCFTPDCTGTVCHVVIVGATGRIKCEFESSIVKQTLEKPRIKQQSTAPKSIKIKEERKFKPSKQLVSASDRDHFSSKENVSILESGNKVQAWIEEDYVLRQLGEMRHCFAGETLGVSATMTSLKPWIESDLVKGLDCPVLNVKEPTGLNDVVDILLQRKSRVWARIFIHELSNFADLTPKLLEWAQHLNAQGLKVAKTFIERYAEPLEELDLGPLLACPPLQEALIQRFGTMPDSLFSGAGLTVTEYLRQASPQDMRLFIWTLEGNRDLYPSCHTVLDEYFATDCSYLVIKKTEHENPVNQHLRKNKNKRKKGKEPKPEFVLSGMGSGTLREEKEEDFLYDEDSFMLLDSLDPFSIPGYLRDQVAEFEEEVGGRGRRSLYNIPDPARENLYDYFAQVLEEHGPLKVDHPLLVGELENFPADALNTIKESGGLKPFLLQSLRFIMKDDVIGLMKHVGVLQSVTAKYSDRSCHCRFEDVDEDDGTSLNPLADEFYPTCQLFMNAKTISESQNIAASENWSDYCLKYNQDSSSVPFAKPIHKCRHSPYLQDSCSQIPKHSHLPGGSSETFASGRHFEICGTTVSVPSMKQKDTFLPSNAVHDLKTEGVASFLGRNNGGNALSSLHWVTGGSEQAFSKIGYNVAVNTEAYEILENMKGDMMRKEKYNMECKNKMPQLKNDLEVDNQRRRDDLAHCEKLHEDICQQMEIINKELSLFQQKVDEEMKMYQPEKKENQETLKRLKEQISSLSATNDSVAKDIRGEEEKYETRHTYFTTVSNQLAAEKSNLKGEINRYKHLTARPTRRCQHAWILILENRQAQGLRGLKRCIFLGKSILRRITELSSRYPASGLEGLIDSWRTYVHDAEQKISETQGQYRQQIEMVKDGTTLCSLPQVSVPACPSIPPEPILDPQIPTHTFGPRQNCSHLSAQMLFQLPNQNALQLLDTLDFSEDERTKGQSESARYQTSGLEAQLEMGHKAPRPYSPLRPAGRLPPSHGLTNAAVSRPTTSTLEKMHSTVSQSGIFGAQPERGQRASGPYSPAKQTGTPPVWKCEAAQRQTKHRALNMDDPCIICHEDVNPETVCVLECRHGFHSECIRSWLNTQRTCPTCRKHVLQPDDFPGLPVRLDRPTE</sequence>
<keyword evidence="10" id="KW-1185">Reference proteome</keyword>
<evidence type="ECO:0000256" key="4">
    <source>
        <dbReference type="PROSITE-ProRule" id="PRU00175"/>
    </source>
</evidence>
<evidence type="ECO:0000256" key="7">
    <source>
        <dbReference type="SAM" id="MobiDB-lite"/>
    </source>
</evidence>
<feature type="compositionally biased region" description="Basic and acidic residues" evidence="7">
    <location>
        <begin position="333"/>
        <end position="344"/>
    </location>
</feature>
<evidence type="ECO:0000256" key="2">
    <source>
        <dbReference type="ARBA" id="ARBA00022771"/>
    </source>
</evidence>
<dbReference type="GO" id="GO:0005737">
    <property type="term" value="C:cytoplasm"/>
    <property type="evidence" value="ECO:0007669"/>
    <property type="project" value="UniProtKB-ARBA"/>
</dbReference>
<dbReference type="Pfam" id="PF24525">
    <property type="entry name" value="TTC3"/>
    <property type="match status" value="1"/>
</dbReference>
<dbReference type="CDD" id="cd16481">
    <property type="entry name" value="RING-H2_TTC3"/>
    <property type="match status" value="1"/>
</dbReference>
<dbReference type="InterPro" id="IPR011990">
    <property type="entry name" value="TPR-like_helical_dom_sf"/>
</dbReference>
<dbReference type="PROSITE" id="PS50089">
    <property type="entry name" value="ZF_RING_2"/>
    <property type="match status" value="1"/>
</dbReference>
<dbReference type="InterPro" id="IPR056871">
    <property type="entry name" value="WH_TTC3"/>
</dbReference>
<feature type="region of interest" description="Disordered" evidence="7">
    <location>
        <begin position="1628"/>
        <end position="1650"/>
    </location>
</feature>
<reference evidence="9 10" key="1">
    <citation type="submission" date="2024-09" db="EMBL/GenBank/DDBJ databases">
        <title>A chromosome-level genome assembly of Gray's grenadier anchovy, Coilia grayii.</title>
        <authorList>
            <person name="Fu Z."/>
        </authorList>
    </citation>
    <scope>NUCLEOTIDE SEQUENCE [LARGE SCALE GENOMIC DNA]</scope>
    <source>
        <strain evidence="9">G4</strain>
        <tissue evidence="9">Muscle</tissue>
    </source>
</reference>
<feature type="region of interest" description="Disordered" evidence="7">
    <location>
        <begin position="311"/>
        <end position="346"/>
    </location>
</feature>
<dbReference type="Gene3D" id="1.25.40.10">
    <property type="entry name" value="Tetratricopeptide repeat domain"/>
    <property type="match status" value="2"/>
</dbReference>
<feature type="domain" description="RING-type" evidence="8">
    <location>
        <begin position="1673"/>
        <end position="1713"/>
    </location>
</feature>
<accession>A0ABD1K8L4</accession>
<dbReference type="InterPro" id="IPR001841">
    <property type="entry name" value="Znf_RING"/>
</dbReference>
<dbReference type="Proteomes" id="UP001591681">
    <property type="component" value="Unassembled WGS sequence"/>
</dbReference>
<keyword evidence="2 4" id="KW-0863">Zinc-finger</keyword>
<evidence type="ECO:0000256" key="3">
    <source>
        <dbReference type="ARBA" id="ARBA00022833"/>
    </source>
</evidence>
<evidence type="ECO:0000256" key="5">
    <source>
        <dbReference type="PROSITE-ProRule" id="PRU00339"/>
    </source>
</evidence>
<feature type="region of interest" description="Disordered" evidence="7">
    <location>
        <begin position="907"/>
        <end position="933"/>
    </location>
</feature>
<dbReference type="PROSITE" id="PS50005">
    <property type="entry name" value="TPR"/>
    <property type="match status" value="2"/>
</dbReference>
<dbReference type="InterPro" id="IPR056872">
    <property type="entry name" value="TTC3/DZIP3-like_helical"/>
</dbReference>
<dbReference type="InterPro" id="IPR019734">
    <property type="entry name" value="TPR_rpt"/>
</dbReference>
<feature type="repeat" description="TPR" evidence="5">
    <location>
        <begin position="135"/>
        <end position="168"/>
    </location>
</feature>
<feature type="compositionally biased region" description="Basic and acidic residues" evidence="7">
    <location>
        <begin position="252"/>
        <end position="267"/>
    </location>
</feature>
<evidence type="ECO:0000256" key="1">
    <source>
        <dbReference type="ARBA" id="ARBA00022723"/>
    </source>
</evidence>
<dbReference type="SUPFAM" id="SSF57850">
    <property type="entry name" value="RING/U-box"/>
    <property type="match status" value="1"/>
</dbReference>
<keyword evidence="1" id="KW-0479">Metal-binding</keyword>
<dbReference type="EMBL" id="JBHFQA010000008">
    <property type="protein sequence ID" value="KAL2095421.1"/>
    <property type="molecule type" value="Genomic_DNA"/>
</dbReference>
<protein>
    <recommendedName>
        <fullName evidence="8">RING-type domain-containing protein</fullName>
    </recommendedName>
</protein>
<dbReference type="PANTHER" id="PTHR17550">
    <property type="entry name" value="E3 UBIQUITIN-PROTEIN LIGASE TTC3"/>
    <property type="match status" value="1"/>
</dbReference>
<name>A0ABD1K8L4_9TELE</name>
<dbReference type="SMART" id="SM00184">
    <property type="entry name" value="RING"/>
    <property type="match status" value="1"/>
</dbReference>
<evidence type="ECO:0000313" key="10">
    <source>
        <dbReference type="Proteomes" id="UP001591681"/>
    </source>
</evidence>
<keyword evidence="6" id="KW-0175">Coiled coil</keyword>
<feature type="region of interest" description="Disordered" evidence="7">
    <location>
        <begin position="252"/>
        <end position="282"/>
    </location>
</feature>
<feature type="compositionally biased region" description="Basic residues" evidence="7">
    <location>
        <begin position="910"/>
        <end position="922"/>
    </location>
</feature>
<dbReference type="Pfam" id="PF19179">
    <property type="entry name" value="TTC3_DZIP3_dom"/>
    <property type="match status" value="1"/>
</dbReference>
<comment type="caution">
    <text evidence="9">The sequence shown here is derived from an EMBL/GenBank/DDBJ whole genome shotgun (WGS) entry which is preliminary data.</text>
</comment>
<organism evidence="9 10">
    <name type="scientific">Coilia grayii</name>
    <name type="common">Gray's grenadier anchovy</name>
    <dbReference type="NCBI Taxonomy" id="363190"/>
    <lineage>
        <taxon>Eukaryota</taxon>
        <taxon>Metazoa</taxon>
        <taxon>Chordata</taxon>
        <taxon>Craniata</taxon>
        <taxon>Vertebrata</taxon>
        <taxon>Euteleostomi</taxon>
        <taxon>Actinopterygii</taxon>
        <taxon>Neopterygii</taxon>
        <taxon>Teleostei</taxon>
        <taxon>Clupei</taxon>
        <taxon>Clupeiformes</taxon>
        <taxon>Clupeoidei</taxon>
        <taxon>Engraulidae</taxon>
        <taxon>Coilinae</taxon>
        <taxon>Coilia</taxon>
    </lineage>
</organism>
<dbReference type="Pfam" id="PF24812">
    <property type="entry name" value="WHD_TTC3"/>
    <property type="match status" value="1"/>
</dbReference>
<evidence type="ECO:0000313" key="9">
    <source>
        <dbReference type="EMBL" id="KAL2095421.1"/>
    </source>
</evidence>
<gene>
    <name evidence="9" type="ORF">ACEWY4_010140</name>
</gene>
<dbReference type="SUPFAM" id="SSF48452">
    <property type="entry name" value="TPR-like"/>
    <property type="match status" value="2"/>
</dbReference>
<feature type="repeat" description="TPR" evidence="5">
    <location>
        <begin position="471"/>
        <end position="504"/>
    </location>
</feature>
<dbReference type="SMART" id="SM00028">
    <property type="entry name" value="TPR"/>
    <property type="match status" value="4"/>
</dbReference>